<keyword evidence="4" id="KW-0325">Glycoprotein</keyword>
<name>A0A5B7JA36_PORTR</name>
<dbReference type="GO" id="GO:0006508">
    <property type="term" value="P:proteolysis"/>
    <property type="evidence" value="ECO:0007669"/>
    <property type="project" value="InterPro"/>
</dbReference>
<proteinExistence type="inferred from homology"/>
<comment type="caution">
    <text evidence="6">Lacks conserved residue(s) required for the propagation of feature annotation.</text>
</comment>
<evidence type="ECO:0000256" key="4">
    <source>
        <dbReference type="ARBA" id="ARBA00023180"/>
    </source>
</evidence>
<dbReference type="InterPro" id="IPR001548">
    <property type="entry name" value="Peptidase_M2"/>
</dbReference>
<comment type="caution">
    <text evidence="7">The sequence shown here is derived from an EMBL/GenBank/DDBJ whole genome shotgun (WGS) entry which is preliminary data.</text>
</comment>
<dbReference type="Pfam" id="PF01401">
    <property type="entry name" value="Peptidase_M2"/>
    <property type="match status" value="1"/>
</dbReference>
<gene>
    <name evidence="7" type="ORF">E2C01_086733</name>
</gene>
<reference evidence="7 8" key="1">
    <citation type="submission" date="2019-05" db="EMBL/GenBank/DDBJ databases">
        <title>Another draft genome of Portunus trituberculatus and its Hox gene families provides insights of decapod evolution.</title>
        <authorList>
            <person name="Jeong J.-H."/>
            <person name="Song I."/>
            <person name="Kim S."/>
            <person name="Choi T."/>
            <person name="Kim D."/>
            <person name="Ryu S."/>
            <person name="Kim W."/>
        </authorList>
    </citation>
    <scope>NUCLEOTIDE SEQUENCE [LARGE SCALE GENOMIC DNA]</scope>
    <source>
        <tissue evidence="7">Muscle</tissue>
    </source>
</reference>
<dbReference type="EMBL" id="VSRR010088645">
    <property type="protein sequence ID" value="MPC91679.1"/>
    <property type="molecule type" value="Genomic_DNA"/>
</dbReference>
<comment type="similarity">
    <text evidence="1 6">Belongs to the peptidase M2 family.</text>
</comment>
<evidence type="ECO:0000256" key="2">
    <source>
        <dbReference type="ARBA" id="ARBA00022729"/>
    </source>
</evidence>
<keyword evidence="2" id="KW-0732">Signal</keyword>
<evidence type="ECO:0000313" key="7">
    <source>
        <dbReference type="EMBL" id="MPC91679.1"/>
    </source>
</evidence>
<dbReference type="Proteomes" id="UP000324222">
    <property type="component" value="Unassembled WGS sequence"/>
</dbReference>
<evidence type="ECO:0000313" key="8">
    <source>
        <dbReference type="Proteomes" id="UP000324222"/>
    </source>
</evidence>
<dbReference type="GO" id="GO:0008237">
    <property type="term" value="F:metallopeptidase activity"/>
    <property type="evidence" value="ECO:0007669"/>
    <property type="project" value="InterPro"/>
</dbReference>
<dbReference type="PROSITE" id="PS52011">
    <property type="entry name" value="PEPTIDASE_M2"/>
    <property type="match status" value="1"/>
</dbReference>
<keyword evidence="3" id="KW-1015">Disulfide bond</keyword>
<evidence type="ECO:0000256" key="1">
    <source>
        <dbReference type="ARBA" id="ARBA00008139"/>
    </source>
</evidence>
<evidence type="ECO:0000256" key="6">
    <source>
        <dbReference type="PROSITE-ProRule" id="PRU01355"/>
    </source>
</evidence>
<protein>
    <recommendedName>
        <fullName evidence="9">Angiotensin-converting enzyme</fullName>
    </recommendedName>
</protein>
<evidence type="ECO:0000256" key="3">
    <source>
        <dbReference type="ARBA" id="ARBA00023157"/>
    </source>
</evidence>
<sequence length="53" mass="6388">MNYVEYGAGDLMEQLQEAWEQLQPLYLQLHAYVRRKLREVRERERGGRGRVPV</sequence>
<dbReference type="SUPFAM" id="SSF55486">
    <property type="entry name" value="Metalloproteases ('zincins'), catalytic domain"/>
    <property type="match status" value="1"/>
</dbReference>
<accession>A0A5B7JA36</accession>
<dbReference type="GO" id="GO:0016020">
    <property type="term" value="C:membrane"/>
    <property type="evidence" value="ECO:0007669"/>
    <property type="project" value="InterPro"/>
</dbReference>
<dbReference type="AlphaFoldDB" id="A0A5B7JA36"/>
<keyword evidence="8" id="KW-1185">Reference proteome</keyword>
<organism evidence="7 8">
    <name type="scientific">Portunus trituberculatus</name>
    <name type="common">Swimming crab</name>
    <name type="synonym">Neptunus trituberculatus</name>
    <dbReference type="NCBI Taxonomy" id="210409"/>
    <lineage>
        <taxon>Eukaryota</taxon>
        <taxon>Metazoa</taxon>
        <taxon>Ecdysozoa</taxon>
        <taxon>Arthropoda</taxon>
        <taxon>Crustacea</taxon>
        <taxon>Multicrustacea</taxon>
        <taxon>Malacostraca</taxon>
        <taxon>Eumalacostraca</taxon>
        <taxon>Eucarida</taxon>
        <taxon>Decapoda</taxon>
        <taxon>Pleocyemata</taxon>
        <taxon>Brachyura</taxon>
        <taxon>Eubrachyura</taxon>
        <taxon>Portunoidea</taxon>
        <taxon>Portunidae</taxon>
        <taxon>Portuninae</taxon>
        <taxon>Portunus</taxon>
    </lineage>
</organism>
<evidence type="ECO:0000256" key="5">
    <source>
        <dbReference type="PIRSR" id="PIRSR601548-2"/>
    </source>
</evidence>
<feature type="binding site" evidence="5">
    <location>
        <position position="6"/>
    </location>
    <ligand>
        <name>chloride</name>
        <dbReference type="ChEBI" id="CHEBI:17996"/>
        <label>1</label>
    </ligand>
</feature>
<evidence type="ECO:0008006" key="9">
    <source>
        <dbReference type="Google" id="ProtNLM"/>
    </source>
</evidence>
<dbReference type="GO" id="GO:0008241">
    <property type="term" value="F:peptidyl-dipeptidase activity"/>
    <property type="evidence" value="ECO:0007669"/>
    <property type="project" value="InterPro"/>
</dbReference>